<keyword evidence="3" id="KW-0472">Membrane</keyword>
<dbReference type="GO" id="GO:0010150">
    <property type="term" value="P:leaf senescence"/>
    <property type="evidence" value="ECO:0007669"/>
    <property type="project" value="UniProtKB-ARBA"/>
</dbReference>
<keyword evidence="3" id="KW-0812">Transmembrane</keyword>
<dbReference type="Pfam" id="PF04520">
    <property type="entry name" value="Senescence_reg"/>
    <property type="match status" value="1"/>
</dbReference>
<comment type="similarity">
    <text evidence="1">Belongs to the senescence regulator S40 family.</text>
</comment>
<accession>A0AAU9P9N1</accession>
<protein>
    <submittedName>
        <fullName evidence="4">Uncharacterized protein</fullName>
    </submittedName>
</protein>
<evidence type="ECO:0000256" key="1">
    <source>
        <dbReference type="ARBA" id="ARBA00034773"/>
    </source>
</evidence>
<evidence type="ECO:0000256" key="3">
    <source>
        <dbReference type="SAM" id="Phobius"/>
    </source>
</evidence>
<proteinExistence type="inferred from homology"/>
<feature type="region of interest" description="Disordered" evidence="2">
    <location>
        <begin position="1"/>
        <end position="81"/>
    </location>
</feature>
<feature type="transmembrane region" description="Helical" evidence="3">
    <location>
        <begin position="222"/>
        <end position="240"/>
    </location>
</feature>
<keyword evidence="5" id="KW-1185">Reference proteome</keyword>
<feature type="compositionally biased region" description="Low complexity" evidence="2">
    <location>
        <begin position="9"/>
        <end position="27"/>
    </location>
</feature>
<organism evidence="4 5">
    <name type="scientific">Lactuca virosa</name>
    <dbReference type="NCBI Taxonomy" id="75947"/>
    <lineage>
        <taxon>Eukaryota</taxon>
        <taxon>Viridiplantae</taxon>
        <taxon>Streptophyta</taxon>
        <taxon>Embryophyta</taxon>
        <taxon>Tracheophyta</taxon>
        <taxon>Spermatophyta</taxon>
        <taxon>Magnoliopsida</taxon>
        <taxon>eudicotyledons</taxon>
        <taxon>Gunneridae</taxon>
        <taxon>Pentapetalae</taxon>
        <taxon>asterids</taxon>
        <taxon>campanulids</taxon>
        <taxon>Asterales</taxon>
        <taxon>Asteraceae</taxon>
        <taxon>Cichorioideae</taxon>
        <taxon>Cichorieae</taxon>
        <taxon>Lactucinae</taxon>
        <taxon>Lactuca</taxon>
    </lineage>
</organism>
<evidence type="ECO:0000313" key="4">
    <source>
        <dbReference type="EMBL" id="CAH1446627.1"/>
    </source>
</evidence>
<keyword evidence="3" id="KW-1133">Transmembrane helix</keyword>
<dbReference type="AlphaFoldDB" id="A0AAU9P9N1"/>
<name>A0AAU9P9N1_9ASTR</name>
<sequence>MAKSTAAGSISAVSYSPTSSVSSSPTIRFLGQLTVPEKSPDLNNNNNGGLEFNESDVFWSSSSDVSDIPSPNVSSSPPIHRQYNSGLYAALSDDQHPLVRRKPAMSPSQSAATAARTIPPVALRRSSEHSPAYHQSAPVNVPVWPKNKPINYLGQFDEVADNVAEEEEDDGEMVPPHEIVARSYVTFSVFEGAGRTLKGRDLCRVRNAVFQKTEQADDRFKLLSFFPIFLFHLVLLIKLWSRYLMGFGAFFCHLKMTQTVKHLVFLDILLRFQANRDEVYAKKHAHFSSLL</sequence>
<dbReference type="PANTHER" id="PTHR33083:SF123">
    <property type="entry name" value="EXPRESSED PROTEIN"/>
    <property type="match status" value="1"/>
</dbReference>
<dbReference type="PANTHER" id="PTHR33083">
    <property type="entry name" value="EXPRESSED PROTEIN"/>
    <property type="match status" value="1"/>
</dbReference>
<dbReference type="InterPro" id="IPR007608">
    <property type="entry name" value="Senescence_reg_S40"/>
</dbReference>
<feature type="compositionally biased region" description="Low complexity" evidence="2">
    <location>
        <begin position="42"/>
        <end position="78"/>
    </location>
</feature>
<evidence type="ECO:0000256" key="2">
    <source>
        <dbReference type="SAM" id="MobiDB-lite"/>
    </source>
</evidence>
<reference evidence="4 5" key="1">
    <citation type="submission" date="2022-01" db="EMBL/GenBank/DDBJ databases">
        <authorList>
            <person name="Xiong W."/>
            <person name="Schranz E."/>
        </authorList>
    </citation>
    <scope>NUCLEOTIDE SEQUENCE [LARGE SCALE GENOMIC DNA]</scope>
</reference>
<comment type="caution">
    <text evidence="4">The sequence shown here is derived from an EMBL/GenBank/DDBJ whole genome shotgun (WGS) entry which is preliminary data.</text>
</comment>
<evidence type="ECO:0000313" key="5">
    <source>
        <dbReference type="Proteomes" id="UP001157418"/>
    </source>
</evidence>
<gene>
    <name evidence="4" type="ORF">LVIROSA_LOCUS32306</name>
</gene>
<dbReference type="EMBL" id="CAKMRJ010005523">
    <property type="protein sequence ID" value="CAH1446627.1"/>
    <property type="molecule type" value="Genomic_DNA"/>
</dbReference>
<dbReference type="Proteomes" id="UP001157418">
    <property type="component" value="Unassembled WGS sequence"/>
</dbReference>